<name>A0AAX4K8U8_9TREE</name>
<organism evidence="1 2">
    <name type="scientific">Kwoniella europaea PYCC6329</name>
    <dbReference type="NCBI Taxonomy" id="1423913"/>
    <lineage>
        <taxon>Eukaryota</taxon>
        <taxon>Fungi</taxon>
        <taxon>Dikarya</taxon>
        <taxon>Basidiomycota</taxon>
        <taxon>Agaricomycotina</taxon>
        <taxon>Tremellomycetes</taxon>
        <taxon>Tremellales</taxon>
        <taxon>Cryptococcaceae</taxon>
        <taxon>Kwoniella</taxon>
    </lineage>
</organism>
<dbReference type="AlphaFoldDB" id="A0AAX4K8U8"/>
<keyword evidence="2" id="KW-1185">Reference proteome</keyword>
<dbReference type="KEGG" id="ker:91098845"/>
<dbReference type="GeneID" id="91098845"/>
<dbReference type="EMBL" id="CP144089">
    <property type="protein sequence ID" value="WWD02003.1"/>
    <property type="molecule type" value="Genomic_DNA"/>
</dbReference>
<dbReference type="RefSeq" id="XP_066079970.1">
    <property type="nucleotide sequence ID" value="XM_066223873.1"/>
</dbReference>
<sequence length="135" mass="15642">MLDQPSREAKLVRDSLGKDTLPSFALNNEITTCGRKPSACPIIRTDYDKHSDDTLIKCQNHRSLRLLIIRDIFLLGSEHLVNLPPWMRRRTLKELWEVLHQSDRQEMELPKRLALAEAVKDKANERVTLTRSEGK</sequence>
<proteinExistence type="predicted"/>
<evidence type="ECO:0000313" key="2">
    <source>
        <dbReference type="Proteomes" id="UP001358614"/>
    </source>
</evidence>
<evidence type="ECO:0000313" key="1">
    <source>
        <dbReference type="EMBL" id="WWD02003.1"/>
    </source>
</evidence>
<protein>
    <submittedName>
        <fullName evidence="1">Uncharacterized protein</fullName>
    </submittedName>
</protein>
<accession>A0AAX4K8U8</accession>
<gene>
    <name evidence="1" type="ORF">V865_000041</name>
</gene>
<dbReference type="Proteomes" id="UP001358614">
    <property type="component" value="Chromosome 1"/>
</dbReference>
<reference evidence="1 2" key="1">
    <citation type="submission" date="2024-01" db="EMBL/GenBank/DDBJ databases">
        <title>Comparative genomics of Cryptococcus and Kwoniella reveals pathogenesis evolution and contrasting modes of karyotype evolution via chromosome fusion or intercentromeric recombination.</title>
        <authorList>
            <person name="Coelho M.A."/>
            <person name="David-Palma M."/>
            <person name="Shea T."/>
            <person name="Bowers K."/>
            <person name="McGinley-Smith S."/>
            <person name="Mohammad A.W."/>
            <person name="Gnirke A."/>
            <person name="Yurkov A.M."/>
            <person name="Nowrousian M."/>
            <person name="Sun S."/>
            <person name="Cuomo C.A."/>
            <person name="Heitman J."/>
        </authorList>
    </citation>
    <scope>NUCLEOTIDE SEQUENCE [LARGE SCALE GENOMIC DNA]</scope>
    <source>
        <strain evidence="1 2">PYCC6329</strain>
    </source>
</reference>